<dbReference type="EMBL" id="BART01041101">
    <property type="protein sequence ID" value="GAH23176.1"/>
    <property type="molecule type" value="Genomic_DNA"/>
</dbReference>
<proteinExistence type="predicted"/>
<feature type="non-terminal residue" evidence="1">
    <location>
        <position position="76"/>
    </location>
</feature>
<name>X1DQB7_9ZZZZ</name>
<sequence length="76" mass="7896">EGIYSNIVSGNTTDTSNSVASAASLELPIEHDTVWITGTTDITSIDLDNETDGYSGFAGKELTLIFAGILDVKDGG</sequence>
<gene>
    <name evidence="1" type="ORF">S01H4_66392</name>
</gene>
<comment type="caution">
    <text evidence="1">The sequence shown here is derived from an EMBL/GenBank/DDBJ whole genome shotgun (WGS) entry which is preliminary data.</text>
</comment>
<dbReference type="AlphaFoldDB" id="X1DQB7"/>
<protein>
    <submittedName>
        <fullName evidence="1">Uncharacterized protein</fullName>
    </submittedName>
</protein>
<feature type="non-terminal residue" evidence="1">
    <location>
        <position position="1"/>
    </location>
</feature>
<reference evidence="1" key="1">
    <citation type="journal article" date="2014" name="Front. Microbiol.">
        <title>High frequency of phylogenetically diverse reductive dehalogenase-homologous genes in deep subseafloor sedimentary metagenomes.</title>
        <authorList>
            <person name="Kawai M."/>
            <person name="Futagami T."/>
            <person name="Toyoda A."/>
            <person name="Takaki Y."/>
            <person name="Nishi S."/>
            <person name="Hori S."/>
            <person name="Arai W."/>
            <person name="Tsubouchi T."/>
            <person name="Morono Y."/>
            <person name="Uchiyama I."/>
            <person name="Ito T."/>
            <person name="Fujiyama A."/>
            <person name="Inagaki F."/>
            <person name="Takami H."/>
        </authorList>
    </citation>
    <scope>NUCLEOTIDE SEQUENCE</scope>
    <source>
        <strain evidence="1">Expedition CK06-06</strain>
    </source>
</reference>
<evidence type="ECO:0000313" key="1">
    <source>
        <dbReference type="EMBL" id="GAH23176.1"/>
    </source>
</evidence>
<organism evidence="1">
    <name type="scientific">marine sediment metagenome</name>
    <dbReference type="NCBI Taxonomy" id="412755"/>
    <lineage>
        <taxon>unclassified sequences</taxon>
        <taxon>metagenomes</taxon>
        <taxon>ecological metagenomes</taxon>
    </lineage>
</organism>
<accession>X1DQB7</accession>